<dbReference type="Proteomes" id="UP000294847">
    <property type="component" value="Chromosome 3"/>
</dbReference>
<evidence type="ECO:0000313" key="2">
    <source>
        <dbReference type="Proteomes" id="UP000294847"/>
    </source>
</evidence>
<dbReference type="EMBL" id="CP034206">
    <property type="protein sequence ID" value="QBZ58684.1"/>
    <property type="molecule type" value="Genomic_DNA"/>
</dbReference>
<gene>
    <name evidence="1" type="ORF">PoMZ_03642</name>
</gene>
<evidence type="ECO:0000313" key="1">
    <source>
        <dbReference type="EMBL" id="QBZ58684.1"/>
    </source>
</evidence>
<sequence>MDEFPFYGTTSDGRDRVGDWSMFLVPEHERQIAHREKLRIPDQQDFERRFQQDNQRITYGHVDYKGYFISVERTVRDPAAKTMPTGKYDLIVERRTEDGIIGKKVSICAMVDLWAAAGVPMWHINQLMRGEAVTDFGEPTNRAPFGPPRIQDAPQGEASKKRPMTNLAELGRPIMIRSLLLRARANRANSNKPSTIPPKEDVETLISTFIPDGGPMARRVTRRRSN</sequence>
<organism evidence="1 2">
    <name type="scientific">Pyricularia oryzae</name>
    <name type="common">Rice blast fungus</name>
    <name type="synonym">Magnaporthe oryzae</name>
    <dbReference type="NCBI Taxonomy" id="318829"/>
    <lineage>
        <taxon>Eukaryota</taxon>
        <taxon>Fungi</taxon>
        <taxon>Dikarya</taxon>
        <taxon>Ascomycota</taxon>
        <taxon>Pezizomycotina</taxon>
        <taxon>Sordariomycetes</taxon>
        <taxon>Sordariomycetidae</taxon>
        <taxon>Magnaporthales</taxon>
        <taxon>Pyriculariaceae</taxon>
        <taxon>Pyricularia</taxon>
    </lineage>
</organism>
<dbReference type="AlphaFoldDB" id="A0A4P7ND59"/>
<proteinExistence type="predicted"/>
<reference evidence="1 2" key="1">
    <citation type="journal article" date="2019" name="Mol. Biol. Evol.">
        <title>Blast fungal genomes show frequent chromosomal changes, gene gains and losses, and effector gene turnover.</title>
        <authorList>
            <person name="Gomez Luciano L.B."/>
            <person name="Jason Tsai I."/>
            <person name="Chuma I."/>
            <person name="Tosa Y."/>
            <person name="Chen Y.H."/>
            <person name="Li J.Y."/>
            <person name="Li M.Y."/>
            <person name="Jade Lu M.Y."/>
            <person name="Nakayashiki H."/>
            <person name="Li W.H."/>
        </authorList>
    </citation>
    <scope>NUCLEOTIDE SEQUENCE [LARGE SCALE GENOMIC DNA]</scope>
    <source>
        <strain evidence="1">MZ5-1-6</strain>
    </source>
</reference>
<accession>A0A4P7ND59</accession>
<protein>
    <submittedName>
        <fullName evidence="1">Uncharacterized protein</fullName>
    </submittedName>
</protein>
<name>A0A4P7ND59_PYROR</name>